<name>A0ABP3RLK1_9ACTN</name>
<dbReference type="InterPro" id="IPR001763">
    <property type="entry name" value="Rhodanese-like_dom"/>
</dbReference>
<proteinExistence type="predicted"/>
<comment type="caution">
    <text evidence="2">The sequence shown here is derived from an EMBL/GenBank/DDBJ whole genome shotgun (WGS) entry which is preliminary data.</text>
</comment>
<keyword evidence="3" id="KW-1185">Reference proteome</keyword>
<dbReference type="InterPro" id="IPR036873">
    <property type="entry name" value="Rhodanese-like_dom_sf"/>
</dbReference>
<gene>
    <name evidence="2" type="ORF">GCM10010394_48260</name>
</gene>
<evidence type="ECO:0000313" key="2">
    <source>
        <dbReference type="EMBL" id="GAA0612745.1"/>
    </source>
</evidence>
<protein>
    <recommendedName>
        <fullName evidence="1">Rhodanese domain-containing protein</fullName>
    </recommendedName>
</protein>
<reference evidence="3" key="1">
    <citation type="journal article" date="2019" name="Int. J. Syst. Evol. Microbiol.">
        <title>The Global Catalogue of Microorganisms (GCM) 10K type strain sequencing project: providing services to taxonomists for standard genome sequencing and annotation.</title>
        <authorList>
            <consortium name="The Broad Institute Genomics Platform"/>
            <consortium name="The Broad Institute Genome Sequencing Center for Infectious Disease"/>
            <person name="Wu L."/>
            <person name="Ma J."/>
        </authorList>
    </citation>
    <scope>NUCLEOTIDE SEQUENCE [LARGE SCALE GENOMIC DNA]</scope>
    <source>
        <strain evidence="3">JCM 5067</strain>
    </source>
</reference>
<dbReference type="EMBL" id="BAAACA010000034">
    <property type="protein sequence ID" value="GAA0612745.1"/>
    <property type="molecule type" value="Genomic_DNA"/>
</dbReference>
<feature type="domain" description="Rhodanese" evidence="1">
    <location>
        <begin position="2"/>
        <end position="42"/>
    </location>
</feature>
<evidence type="ECO:0000259" key="1">
    <source>
        <dbReference type="PROSITE" id="PS50206"/>
    </source>
</evidence>
<evidence type="ECO:0000313" key="3">
    <source>
        <dbReference type="Proteomes" id="UP001500668"/>
    </source>
</evidence>
<dbReference type="PROSITE" id="PS50206">
    <property type="entry name" value="RHODANESE_3"/>
    <property type="match status" value="1"/>
</dbReference>
<dbReference type="SUPFAM" id="SSF52821">
    <property type="entry name" value="Rhodanese/Cell cycle control phosphatase"/>
    <property type="match status" value="1"/>
</dbReference>
<accession>A0ABP3RLK1</accession>
<sequence length="102" mass="10826">MCGHSERAMTAASILARRGVRSLSVLAGGARDWTKATGRALVTVLQCPRSPELLRRGAVAVTGRHIPVVYRFPESSRRICPGYRSSQSMLALASRATGGTSG</sequence>
<dbReference type="Proteomes" id="UP001500668">
    <property type="component" value="Unassembled WGS sequence"/>
</dbReference>
<organism evidence="2 3">
    <name type="scientific">Streptomyces crystallinus</name>
    <dbReference type="NCBI Taxonomy" id="68191"/>
    <lineage>
        <taxon>Bacteria</taxon>
        <taxon>Bacillati</taxon>
        <taxon>Actinomycetota</taxon>
        <taxon>Actinomycetes</taxon>
        <taxon>Kitasatosporales</taxon>
        <taxon>Streptomycetaceae</taxon>
        <taxon>Streptomyces</taxon>
    </lineage>
</organism>